<reference evidence="1 3" key="1">
    <citation type="submission" date="2017-01" db="EMBL/GenBank/DDBJ databases">
        <authorList>
            <person name="Varghese N."/>
            <person name="Submissions S."/>
        </authorList>
    </citation>
    <scope>NUCLEOTIDE SEQUENCE [LARGE SCALE GENOMIC DNA]</scope>
    <source>
        <strain evidence="1 3">ATCC 27950</strain>
    </source>
</reference>
<sequence>MKNIICCFALIMSTLGCSQNNKNEKMNSIKEKVNKLEKYNNEPVYQLRINTPNSFTVFINGIPVANKYVNYLNSYLSEINSCIPQKGEQTIEIQIHPKYLNSSKQNENLENDINFELKIEETSWKDGSLTPPKVVYQYNLPEGDYTNKKVFIHKAKFQASPPYKLIDWREGKSFNIKDSVALKKNLLKAYENLKSNFENQHGEAYMDLLGDGLFNLYQSSYLDKEEVQKHINHRISFINEKPRKLSEIENYNLEIFGDGKLASLIRIDGFNKNEGVIRRYYNKGNQKMVQVDDIIFYIPKNSVKENDLQVIWHRNIVKGANP</sequence>
<protein>
    <submittedName>
        <fullName evidence="2">Uncharacterized protein</fullName>
    </submittedName>
</protein>
<proteinExistence type="predicted"/>
<organism evidence="2 4">
    <name type="scientific">Chryseobacterium indoltheticum</name>
    <dbReference type="NCBI Taxonomy" id="254"/>
    <lineage>
        <taxon>Bacteria</taxon>
        <taxon>Pseudomonadati</taxon>
        <taxon>Bacteroidota</taxon>
        <taxon>Flavobacteriia</taxon>
        <taxon>Flavobacteriales</taxon>
        <taxon>Weeksellaceae</taxon>
        <taxon>Chryseobacterium group</taxon>
        <taxon>Chryseobacterium</taxon>
    </lineage>
</organism>
<dbReference type="GeneID" id="303673004"/>
<gene>
    <name evidence="2" type="ORF">NCTC13560_01560</name>
    <name evidence="1" type="ORF">SAMN05421682_101430</name>
</gene>
<evidence type="ECO:0000313" key="3">
    <source>
        <dbReference type="Proteomes" id="UP000185725"/>
    </source>
</evidence>
<keyword evidence="3" id="KW-1185">Reference proteome</keyword>
<accession>A0A381F9K7</accession>
<dbReference type="EMBL" id="UFVS01000001">
    <property type="protein sequence ID" value="SUX42762.1"/>
    <property type="molecule type" value="Genomic_DNA"/>
</dbReference>
<dbReference type="Proteomes" id="UP000185725">
    <property type="component" value="Unassembled WGS sequence"/>
</dbReference>
<dbReference type="PROSITE" id="PS51257">
    <property type="entry name" value="PROKAR_LIPOPROTEIN"/>
    <property type="match status" value="1"/>
</dbReference>
<dbReference type="AlphaFoldDB" id="A0A381F9K7"/>
<dbReference type="Proteomes" id="UP000255231">
    <property type="component" value="Unassembled WGS sequence"/>
</dbReference>
<dbReference type="RefSeq" id="WP_123890013.1">
    <property type="nucleotide sequence ID" value="NZ_CP033929.1"/>
</dbReference>
<reference evidence="2 4" key="2">
    <citation type="submission" date="2018-06" db="EMBL/GenBank/DDBJ databases">
        <authorList>
            <consortium name="Pathogen Informatics"/>
            <person name="Doyle S."/>
        </authorList>
    </citation>
    <scope>NUCLEOTIDE SEQUENCE [LARGE SCALE GENOMIC DNA]</scope>
    <source>
        <strain evidence="2 4">NCTC13560</strain>
    </source>
</reference>
<dbReference type="OrthoDB" id="1149023at2"/>
<evidence type="ECO:0000313" key="1">
    <source>
        <dbReference type="EMBL" id="SIP94526.1"/>
    </source>
</evidence>
<name>A0A381F9K7_9FLAO</name>
<evidence type="ECO:0000313" key="2">
    <source>
        <dbReference type="EMBL" id="SUX42762.1"/>
    </source>
</evidence>
<dbReference type="EMBL" id="FTMF01000001">
    <property type="protein sequence ID" value="SIP94526.1"/>
    <property type="molecule type" value="Genomic_DNA"/>
</dbReference>
<evidence type="ECO:0000313" key="4">
    <source>
        <dbReference type="Proteomes" id="UP000255231"/>
    </source>
</evidence>